<dbReference type="Gene3D" id="1.10.357.10">
    <property type="entry name" value="Tetracycline Repressor, domain 2"/>
    <property type="match status" value="1"/>
</dbReference>
<dbReference type="PROSITE" id="PS50977">
    <property type="entry name" value="HTH_TETR_2"/>
    <property type="match status" value="1"/>
</dbReference>
<dbReference type="InterPro" id="IPR049445">
    <property type="entry name" value="TetR_SbtR-like_C"/>
</dbReference>
<dbReference type="Pfam" id="PF21597">
    <property type="entry name" value="TetR_C_43"/>
    <property type="match status" value="1"/>
</dbReference>
<dbReference type="AlphaFoldDB" id="A0A6M5UDF2"/>
<evidence type="ECO:0000256" key="1">
    <source>
        <dbReference type="ARBA" id="ARBA00023015"/>
    </source>
</evidence>
<dbReference type="Pfam" id="PF00440">
    <property type="entry name" value="TetR_N"/>
    <property type="match status" value="1"/>
</dbReference>
<keyword evidence="2 4" id="KW-0238">DNA-binding</keyword>
<accession>A0A6M5UDF2</accession>
<evidence type="ECO:0000313" key="7">
    <source>
        <dbReference type="Proteomes" id="UP000451354"/>
    </source>
</evidence>
<dbReference type="InterPro" id="IPR009057">
    <property type="entry name" value="Homeodomain-like_sf"/>
</dbReference>
<sequence>MLRGTVVGEEVVHVRADAVRNRESLVRAAGSVLAESGLDVPVAAIADRAGVAKGTVFRHFASKDELVVTVVAGLIDDLAARAETLLAEPDPLTALREFVAAGVELQARDLAFCQVAAAAEQQVPGLTDRRLRLEQIADLLVRRAQDAGAVRADLTGRDVVGLMTAAYQGACATGDPLRWPYFLSVLVDGLHPTGQDGAGRTSDRA</sequence>
<dbReference type="RefSeq" id="WP_154797424.1">
    <property type="nucleotide sequence ID" value="NZ_CP052757.1"/>
</dbReference>
<evidence type="ECO:0000256" key="2">
    <source>
        <dbReference type="ARBA" id="ARBA00023125"/>
    </source>
</evidence>
<gene>
    <name evidence="6" type="ORF">FIC82_002455</name>
</gene>
<dbReference type="PANTHER" id="PTHR30055:SF234">
    <property type="entry name" value="HTH-TYPE TRANSCRIPTIONAL REGULATOR BETI"/>
    <property type="match status" value="1"/>
</dbReference>
<feature type="domain" description="HTH tetR-type" evidence="5">
    <location>
        <begin position="19"/>
        <end position="78"/>
    </location>
</feature>
<name>A0A6M5UDF2_9MICO</name>
<dbReference type="GO" id="GO:0000976">
    <property type="term" value="F:transcription cis-regulatory region binding"/>
    <property type="evidence" value="ECO:0007669"/>
    <property type="project" value="TreeGrafter"/>
</dbReference>
<evidence type="ECO:0000256" key="3">
    <source>
        <dbReference type="ARBA" id="ARBA00023163"/>
    </source>
</evidence>
<dbReference type="InterPro" id="IPR001647">
    <property type="entry name" value="HTH_TetR"/>
</dbReference>
<evidence type="ECO:0000259" key="5">
    <source>
        <dbReference type="PROSITE" id="PS50977"/>
    </source>
</evidence>
<protein>
    <submittedName>
        <fullName evidence="6">TetR family transcriptional regulator</fullName>
    </submittedName>
</protein>
<keyword evidence="1" id="KW-0805">Transcription regulation</keyword>
<dbReference type="SUPFAM" id="SSF46689">
    <property type="entry name" value="Homeodomain-like"/>
    <property type="match status" value="1"/>
</dbReference>
<dbReference type="InterPro" id="IPR036271">
    <property type="entry name" value="Tet_transcr_reg_TetR-rel_C_sf"/>
</dbReference>
<dbReference type="OrthoDB" id="3192968at2"/>
<evidence type="ECO:0000313" key="6">
    <source>
        <dbReference type="EMBL" id="QJW35235.1"/>
    </source>
</evidence>
<dbReference type="KEGG" id="cprt:FIC82_002455"/>
<dbReference type="PANTHER" id="PTHR30055">
    <property type="entry name" value="HTH-TYPE TRANSCRIPTIONAL REGULATOR RUTR"/>
    <property type="match status" value="1"/>
</dbReference>
<proteinExistence type="predicted"/>
<keyword evidence="7" id="KW-1185">Reference proteome</keyword>
<reference evidence="7" key="1">
    <citation type="journal article" date="2022" name="Int. J. Syst. Evol. Microbiol.">
        <title>Cellulosimicrobium protaetiae sp. nov., isolated from the gut of the larva of Protaetia brevitarsis seulensis.</title>
        <authorList>
            <person name="Le Han H."/>
            <person name="Nguyen T.T.H."/>
            <person name="Li Z."/>
            <person name="Shin N.R."/>
            <person name="Kim S.G."/>
        </authorList>
    </citation>
    <scope>NUCLEOTIDE SEQUENCE [LARGE SCALE GENOMIC DNA]</scope>
    <source>
        <strain evidence="7">BI34</strain>
    </source>
</reference>
<keyword evidence="3" id="KW-0804">Transcription</keyword>
<dbReference type="GO" id="GO:0003700">
    <property type="term" value="F:DNA-binding transcription factor activity"/>
    <property type="evidence" value="ECO:0007669"/>
    <property type="project" value="TreeGrafter"/>
</dbReference>
<dbReference type="PRINTS" id="PR00455">
    <property type="entry name" value="HTHTETR"/>
</dbReference>
<dbReference type="EMBL" id="CP052757">
    <property type="protein sequence ID" value="QJW35235.1"/>
    <property type="molecule type" value="Genomic_DNA"/>
</dbReference>
<dbReference type="SUPFAM" id="SSF48498">
    <property type="entry name" value="Tetracyclin repressor-like, C-terminal domain"/>
    <property type="match status" value="1"/>
</dbReference>
<evidence type="ECO:0000256" key="4">
    <source>
        <dbReference type="PROSITE-ProRule" id="PRU00335"/>
    </source>
</evidence>
<organism evidence="6 7">
    <name type="scientific">Cellulosimicrobium protaetiae</name>
    <dbReference type="NCBI Taxonomy" id="2587808"/>
    <lineage>
        <taxon>Bacteria</taxon>
        <taxon>Bacillati</taxon>
        <taxon>Actinomycetota</taxon>
        <taxon>Actinomycetes</taxon>
        <taxon>Micrococcales</taxon>
        <taxon>Promicromonosporaceae</taxon>
        <taxon>Cellulosimicrobium</taxon>
    </lineage>
</organism>
<feature type="DNA-binding region" description="H-T-H motif" evidence="4">
    <location>
        <begin position="41"/>
        <end position="60"/>
    </location>
</feature>
<dbReference type="Proteomes" id="UP000451354">
    <property type="component" value="Chromosome"/>
</dbReference>
<dbReference type="InterPro" id="IPR050109">
    <property type="entry name" value="HTH-type_TetR-like_transc_reg"/>
</dbReference>